<evidence type="ECO:0000313" key="7">
    <source>
        <dbReference type="Proteomes" id="UP000187429"/>
    </source>
</evidence>
<keyword evidence="7" id="KW-1185">Reference proteome</keyword>
<dbReference type="Proteomes" id="UP000187429">
    <property type="component" value="Unassembled WGS sequence"/>
</dbReference>
<comment type="caution">
    <text evidence="6">The sequence shown here is derived from an EMBL/GenBank/DDBJ whole genome shotgun (WGS) entry which is preliminary data.</text>
</comment>
<protein>
    <recommendedName>
        <fullName evidence="5">Zinc finger PHD-type domain-containing protein</fullName>
    </recommendedName>
</protein>
<dbReference type="InterPro" id="IPR013088">
    <property type="entry name" value="Znf_NHR/GATA"/>
</dbReference>
<dbReference type="AlphaFoldDB" id="A0A1R1Y420"/>
<dbReference type="InterPro" id="IPR013083">
    <property type="entry name" value="Znf_RING/FYVE/PHD"/>
</dbReference>
<gene>
    <name evidence="6" type="ORF">AYI69_g5759</name>
</gene>
<dbReference type="EMBL" id="LSSM01002479">
    <property type="protein sequence ID" value="OMJ21545.1"/>
    <property type="molecule type" value="Genomic_DNA"/>
</dbReference>
<evidence type="ECO:0000313" key="6">
    <source>
        <dbReference type="EMBL" id="OMJ21545.1"/>
    </source>
</evidence>
<feature type="region of interest" description="Disordered" evidence="4">
    <location>
        <begin position="222"/>
        <end position="241"/>
    </location>
</feature>
<evidence type="ECO:0000256" key="2">
    <source>
        <dbReference type="ARBA" id="ARBA00022771"/>
    </source>
</evidence>
<evidence type="ECO:0000259" key="5">
    <source>
        <dbReference type="SMART" id="SM00249"/>
    </source>
</evidence>
<dbReference type="GO" id="GO:0006355">
    <property type="term" value="P:regulation of DNA-templated transcription"/>
    <property type="evidence" value="ECO:0007669"/>
    <property type="project" value="InterPro"/>
</dbReference>
<name>A0A1R1Y420_9FUNG</name>
<dbReference type="InterPro" id="IPR001965">
    <property type="entry name" value="Znf_PHD"/>
</dbReference>
<accession>A0A1R1Y420</accession>
<dbReference type="SUPFAM" id="SSF57903">
    <property type="entry name" value="FYVE/PHD zinc finger"/>
    <property type="match status" value="1"/>
</dbReference>
<organism evidence="6 7">
    <name type="scientific">Smittium culicis</name>
    <dbReference type="NCBI Taxonomy" id="133412"/>
    <lineage>
        <taxon>Eukaryota</taxon>
        <taxon>Fungi</taxon>
        <taxon>Fungi incertae sedis</taxon>
        <taxon>Zoopagomycota</taxon>
        <taxon>Kickxellomycotina</taxon>
        <taxon>Harpellomycetes</taxon>
        <taxon>Harpellales</taxon>
        <taxon>Legeriomycetaceae</taxon>
        <taxon>Smittium</taxon>
    </lineage>
</organism>
<dbReference type="Gene3D" id="3.30.40.10">
    <property type="entry name" value="Zinc/RING finger domain, C3HC4 (zinc finger)"/>
    <property type="match status" value="1"/>
</dbReference>
<keyword evidence="1" id="KW-0479">Metal-binding</keyword>
<feature type="domain" description="Zinc finger PHD-type" evidence="5">
    <location>
        <begin position="379"/>
        <end position="429"/>
    </location>
</feature>
<evidence type="ECO:0000256" key="1">
    <source>
        <dbReference type="ARBA" id="ARBA00022723"/>
    </source>
</evidence>
<dbReference type="CDD" id="cd15489">
    <property type="entry name" value="PHD_SF"/>
    <property type="match status" value="1"/>
</dbReference>
<dbReference type="InterPro" id="IPR011011">
    <property type="entry name" value="Znf_FYVE_PHD"/>
</dbReference>
<dbReference type="OrthoDB" id="5863171at2759"/>
<dbReference type="Gene3D" id="3.30.50.10">
    <property type="entry name" value="Erythroid Transcription Factor GATA-1, subunit A"/>
    <property type="match status" value="1"/>
</dbReference>
<proteinExistence type="predicted"/>
<evidence type="ECO:0000256" key="3">
    <source>
        <dbReference type="ARBA" id="ARBA00022833"/>
    </source>
</evidence>
<dbReference type="GO" id="GO:0008270">
    <property type="term" value="F:zinc ion binding"/>
    <property type="evidence" value="ECO:0007669"/>
    <property type="project" value="UniProtKB-KW"/>
</dbReference>
<keyword evidence="3" id="KW-0862">Zinc</keyword>
<dbReference type="SMART" id="SM00249">
    <property type="entry name" value="PHD"/>
    <property type="match status" value="1"/>
</dbReference>
<keyword evidence="2" id="KW-0863">Zinc-finger</keyword>
<evidence type="ECO:0000256" key="4">
    <source>
        <dbReference type="SAM" id="MobiDB-lite"/>
    </source>
</evidence>
<reference evidence="7" key="1">
    <citation type="submission" date="2017-01" db="EMBL/GenBank/DDBJ databases">
        <authorList>
            <person name="Wang Y."/>
            <person name="White M."/>
            <person name="Kvist S."/>
            <person name="Moncalvo J.-M."/>
        </authorList>
    </citation>
    <scope>NUCLEOTIDE SEQUENCE [LARGE SCALE GENOMIC DNA]</scope>
    <source>
        <strain evidence="7">ID-206-W2</strain>
    </source>
</reference>
<sequence>MERPIASKNVSYNTNVLNCAIPNFPPTIPNNPTIETSFLMSNLFSKLKEFEGVFDSFLKGCDSAALNPNSSLKSSTNKFDPKFRNIDLKHPLLKSNFITPFALKFSSRDKLKNDVFLTDECPNKDLNHNLFVMNALSSKNIGLHHDSSLNTSTDCYESSHLFFDNPELFEEIPTSFELTSESYHDEAQSPIFFLFNEDIEKDEDTASQCTVFDDRQEYWNIPKNIDKPDNSAPLTSIPTNSSSNSIQKDYDFMSIPSDDCHKINDLSQCLHSDDSSGYSTPCFLSQPDSIKEIESEPIALNELTVFEKLTELGVDWCRYCGTTEGINWRPGPWGKRTLCNKHGCDYKGYGFASKTPRLDLRSFIDEPIENRKRPILQSYCYVCLFDSSSDSNPLILCNGCPYSYHLSCLETTDLHFDQDKSFYCNESCQESLKRRKIVVELQKKKLPFMCSPNPLPPKPTNFENNNFGSFNSDPVNKISFNNTLTLSKKRQISHLTNDSPKKRKSSRTHKLQRDYFFEDSFTSNY</sequence>